<evidence type="ECO:0000256" key="9">
    <source>
        <dbReference type="ARBA" id="ARBA00023180"/>
    </source>
</evidence>
<evidence type="ECO:0000256" key="7">
    <source>
        <dbReference type="ARBA" id="ARBA00022989"/>
    </source>
</evidence>
<proteinExistence type="inferred from homology"/>
<keyword evidence="5 11" id="KW-0732">Signal</keyword>
<keyword evidence="14" id="KW-1185">Reference proteome</keyword>
<dbReference type="InterPro" id="IPR008710">
    <property type="entry name" value="Nicastrin"/>
</dbReference>
<dbReference type="Pfam" id="PF18266">
    <property type="entry name" value="Ncstrn_small"/>
    <property type="match status" value="1"/>
</dbReference>
<evidence type="ECO:0000256" key="8">
    <source>
        <dbReference type="ARBA" id="ARBA00023136"/>
    </source>
</evidence>
<dbReference type="Proteomes" id="UP000018888">
    <property type="component" value="Unassembled WGS sequence"/>
</dbReference>
<feature type="transmembrane region" description="Helical" evidence="10">
    <location>
        <begin position="667"/>
        <end position="684"/>
    </location>
</feature>
<evidence type="ECO:0000256" key="6">
    <source>
        <dbReference type="ARBA" id="ARBA00022976"/>
    </source>
</evidence>
<evidence type="ECO:0000259" key="12">
    <source>
        <dbReference type="Pfam" id="PF18266"/>
    </source>
</evidence>
<comment type="caution">
    <text evidence="13">The sequence shown here is derived from an EMBL/GenBank/DDBJ whole genome shotgun (WGS) entry which is preliminary data.</text>
</comment>
<dbReference type="GO" id="GO:0005886">
    <property type="term" value="C:plasma membrane"/>
    <property type="evidence" value="ECO:0007669"/>
    <property type="project" value="UniProtKB-ARBA"/>
</dbReference>
<comment type="similarity">
    <text evidence="2">Belongs to the nicastrin family.</text>
</comment>
<feature type="domain" description="Nicastrin small lobe" evidence="12">
    <location>
        <begin position="39"/>
        <end position="217"/>
    </location>
</feature>
<dbReference type="EMBL" id="AUPC02000030">
    <property type="protein sequence ID" value="POG78742.1"/>
    <property type="molecule type" value="Genomic_DNA"/>
</dbReference>
<dbReference type="SUPFAM" id="SSF53187">
    <property type="entry name" value="Zn-dependent exopeptidases"/>
    <property type="match status" value="1"/>
</dbReference>
<dbReference type="AlphaFoldDB" id="A0A2P4QM78"/>
<sequence length="695" mass="76971">MYINILLKKILFISLLTHLALSQDNEFNKVFYKKLVSVPCVRILNSTGVMGCQSLKPTSGLLILTETQDLLNDFIKSDRKGKYVVILPYELMTNDNLRSLESSGKMSGVLTLINGTDPSSSNSAPIIQRPIFLSPDEKCPSCQFGLYRNDESRYIWNPNGLGIIQERYDFPIFALYPYDKPSIKSYNRIINGVQFNERKSYVRFPLKAVEFDALMYAAVDASTCLRRNFCNPVGGYSVYSTPSIDMNENDGKPIIIVSAAMDSKSLFQDITFGLNNGISGSIALIAIADALSRSPTPVKNFQKHILFTSFAGESWGFLGSQRFVKNIFEPFNCIQNKTKPTTSCGFNTGNFGGCTFPCFRDLDFKRINFGNIDSIFELSSVANGISKGPGNIQEFKYFVHVDNENNAGNRLLMQGLGALSAVGGTGAGFVRNASEDGVFRKLPPSSSMAFLEKNINIPAVVISDFQANLSNYYNSEYDDGSDLDVSTIISSICSIANVTSQAVWLHAQNLLSPTSSAANNPISVNCTLVGLLFDCLTVDASCSLFDAFRKSKDDRISHYTGVFQQGSQQLLPRFHYNVLGSINANSISDRKCKNDVDCEFGEICANLHCTNSFTRYHDSYGAGLEFNEKGETTIVDPEKTTWVESVWSDFKFNLFNITSSESQIGELMTGILLTILSIICVIFGKKYIRQTLKLD</sequence>
<dbReference type="Pfam" id="PF05450">
    <property type="entry name" value="Nicastrin"/>
    <property type="match status" value="1"/>
</dbReference>
<comment type="subcellular location">
    <subcellularLocation>
        <location evidence="1">Membrane</location>
        <topology evidence="1">Single-pass type I membrane protein</topology>
    </subcellularLocation>
</comment>
<evidence type="ECO:0000256" key="4">
    <source>
        <dbReference type="ARBA" id="ARBA00022692"/>
    </source>
</evidence>
<dbReference type="VEuPathDB" id="FungiDB:RhiirFUN_019893"/>
<keyword evidence="6" id="KW-0914">Notch signaling pathway</keyword>
<evidence type="ECO:0000256" key="5">
    <source>
        <dbReference type="ARBA" id="ARBA00022729"/>
    </source>
</evidence>
<evidence type="ECO:0000313" key="14">
    <source>
        <dbReference type="Proteomes" id="UP000018888"/>
    </source>
</evidence>
<evidence type="ECO:0000256" key="1">
    <source>
        <dbReference type="ARBA" id="ARBA00004479"/>
    </source>
</evidence>
<reference evidence="13 14" key="2">
    <citation type="journal article" date="2018" name="New Phytol.">
        <title>High intraspecific genome diversity in the model arbuscular mycorrhizal symbiont Rhizophagus irregularis.</title>
        <authorList>
            <person name="Chen E.C.H."/>
            <person name="Morin E."/>
            <person name="Beaudet D."/>
            <person name="Noel J."/>
            <person name="Yildirir G."/>
            <person name="Ndikumana S."/>
            <person name="Charron P."/>
            <person name="St-Onge C."/>
            <person name="Giorgi J."/>
            <person name="Kruger M."/>
            <person name="Marton T."/>
            <person name="Ropars J."/>
            <person name="Grigoriev I.V."/>
            <person name="Hainaut M."/>
            <person name="Henrissat B."/>
            <person name="Roux C."/>
            <person name="Martin F."/>
            <person name="Corradi N."/>
        </authorList>
    </citation>
    <scope>NUCLEOTIDE SEQUENCE [LARGE SCALE GENOMIC DNA]</scope>
    <source>
        <strain evidence="13 14">DAOM 197198</strain>
    </source>
</reference>
<keyword evidence="4 10" id="KW-0812">Transmembrane</keyword>
<keyword evidence="7 10" id="KW-1133">Transmembrane helix</keyword>
<reference evidence="13 14" key="1">
    <citation type="journal article" date="2013" name="Proc. Natl. Acad. Sci. U.S.A.">
        <title>Genome of an arbuscular mycorrhizal fungus provides insight into the oldest plant symbiosis.</title>
        <authorList>
            <person name="Tisserant E."/>
            <person name="Malbreil M."/>
            <person name="Kuo A."/>
            <person name="Kohler A."/>
            <person name="Symeonidi A."/>
            <person name="Balestrini R."/>
            <person name="Charron P."/>
            <person name="Duensing N."/>
            <person name="Frei Dit Frey N."/>
            <person name="Gianinazzi-Pearson V."/>
            <person name="Gilbert L.B."/>
            <person name="Handa Y."/>
            <person name="Herr J.R."/>
            <person name="Hijri M."/>
            <person name="Koul R."/>
            <person name="Kawaguchi M."/>
            <person name="Krajinski F."/>
            <person name="Lammers P.J."/>
            <person name="Masclaux F.G."/>
            <person name="Murat C."/>
            <person name="Morin E."/>
            <person name="Ndikumana S."/>
            <person name="Pagni M."/>
            <person name="Petitpierre D."/>
            <person name="Requena N."/>
            <person name="Rosikiewicz P."/>
            <person name="Riley R."/>
            <person name="Saito K."/>
            <person name="San Clemente H."/>
            <person name="Shapiro H."/>
            <person name="van Tuinen D."/>
            <person name="Becard G."/>
            <person name="Bonfante P."/>
            <person name="Paszkowski U."/>
            <person name="Shachar-Hill Y.Y."/>
            <person name="Tuskan G.A."/>
            <person name="Young P.W."/>
            <person name="Sanders I.R."/>
            <person name="Henrissat B."/>
            <person name="Rensing S.A."/>
            <person name="Grigoriev I.V."/>
            <person name="Corradi N."/>
            <person name="Roux C."/>
            <person name="Martin F."/>
        </authorList>
    </citation>
    <scope>NUCLEOTIDE SEQUENCE [LARGE SCALE GENOMIC DNA]</scope>
    <source>
        <strain evidence="13 14">DAOM 197198</strain>
    </source>
</reference>
<evidence type="ECO:0000256" key="3">
    <source>
        <dbReference type="ARBA" id="ARBA00015303"/>
    </source>
</evidence>
<evidence type="ECO:0000313" key="13">
    <source>
        <dbReference type="EMBL" id="POG78742.1"/>
    </source>
</evidence>
<dbReference type="Gene3D" id="3.40.630.10">
    <property type="entry name" value="Zn peptidases"/>
    <property type="match status" value="1"/>
</dbReference>
<dbReference type="PANTHER" id="PTHR21092">
    <property type="entry name" value="NICASTRIN"/>
    <property type="match status" value="1"/>
</dbReference>
<name>A0A2P4QM78_RHIID</name>
<accession>A0A2P4QM78</accession>
<feature type="signal peptide" evidence="11">
    <location>
        <begin position="1"/>
        <end position="22"/>
    </location>
</feature>
<dbReference type="GO" id="GO:0016485">
    <property type="term" value="P:protein processing"/>
    <property type="evidence" value="ECO:0007669"/>
    <property type="project" value="InterPro"/>
</dbReference>
<protein>
    <recommendedName>
        <fullName evidence="3">Nicastrin</fullName>
    </recommendedName>
</protein>
<evidence type="ECO:0000256" key="11">
    <source>
        <dbReference type="SAM" id="SignalP"/>
    </source>
</evidence>
<keyword evidence="9" id="KW-0325">Glycoprotein</keyword>
<feature type="chain" id="PRO_5015123793" description="Nicastrin" evidence="11">
    <location>
        <begin position="23"/>
        <end position="695"/>
    </location>
</feature>
<dbReference type="InterPro" id="IPR041084">
    <property type="entry name" value="Ncstrn_small"/>
</dbReference>
<evidence type="ECO:0000256" key="2">
    <source>
        <dbReference type="ARBA" id="ARBA00007717"/>
    </source>
</evidence>
<keyword evidence="8 10" id="KW-0472">Membrane</keyword>
<dbReference type="PANTHER" id="PTHR21092:SF0">
    <property type="entry name" value="NICASTRIN"/>
    <property type="match status" value="1"/>
</dbReference>
<evidence type="ECO:0000256" key="10">
    <source>
        <dbReference type="SAM" id="Phobius"/>
    </source>
</evidence>
<gene>
    <name evidence="13" type="ORF">GLOIN_2v1534564</name>
</gene>
<organism evidence="13 14">
    <name type="scientific">Rhizophagus irregularis (strain DAOM 181602 / DAOM 197198 / MUCL 43194)</name>
    <name type="common">Arbuscular mycorrhizal fungus</name>
    <name type="synonym">Glomus intraradices</name>
    <dbReference type="NCBI Taxonomy" id="747089"/>
    <lineage>
        <taxon>Eukaryota</taxon>
        <taxon>Fungi</taxon>
        <taxon>Fungi incertae sedis</taxon>
        <taxon>Mucoromycota</taxon>
        <taxon>Glomeromycotina</taxon>
        <taxon>Glomeromycetes</taxon>
        <taxon>Glomerales</taxon>
        <taxon>Glomeraceae</taxon>
        <taxon>Rhizophagus</taxon>
    </lineage>
</organism>